<dbReference type="EMBL" id="CP015878">
    <property type="protein sequence ID" value="ANI14464.1"/>
    <property type="molecule type" value="Genomic_DNA"/>
</dbReference>
<dbReference type="RefSeq" id="WP_064582658.1">
    <property type="nucleotide sequence ID" value="NZ_CP015878.1"/>
</dbReference>
<name>A0A1A9KAD1_9PSED</name>
<proteinExistence type="predicted"/>
<sequence>MKLNSARTAWHEAFYGKRNSNANHFATIHRLGTQIQQTEIDRSLDHCEHGVLAGYVQQAVASLSPDLQLFGHHMYGPEGIIGDPDDVREAAESLVFGLAYSRGEKMYAKKFEKARHVSAGVLERYRRMHQGGQSSMPDPMPTPEAFRAWILAHHGIDLDSRNWAREWQPFIDACFLACDDLDKQALIPVSNILAVMKEAA</sequence>
<evidence type="ECO:0000313" key="2">
    <source>
        <dbReference type="Proteomes" id="UP000077748"/>
    </source>
</evidence>
<dbReference type="AlphaFoldDB" id="A0A1A9KAD1"/>
<accession>A0A1A9KAD1</accession>
<organism evidence="1 2">
    <name type="scientific">Pseudomonas citronellolis</name>
    <dbReference type="NCBI Taxonomy" id="53408"/>
    <lineage>
        <taxon>Bacteria</taxon>
        <taxon>Pseudomonadati</taxon>
        <taxon>Pseudomonadota</taxon>
        <taxon>Gammaproteobacteria</taxon>
        <taxon>Pseudomonadales</taxon>
        <taxon>Pseudomonadaceae</taxon>
        <taxon>Pseudomonas</taxon>
    </lineage>
</organism>
<gene>
    <name evidence="1" type="ORF">A9C11_10920</name>
</gene>
<protein>
    <submittedName>
        <fullName evidence="1">Uncharacterized protein</fullName>
    </submittedName>
</protein>
<reference evidence="1 2" key="1">
    <citation type="submission" date="2016-05" db="EMBL/GenBank/DDBJ databases">
        <title>Genome Sequence of Pseudomonas citronellolis Strain SJTE-3, an Estrogens and Persistent Organic Pollutants degradation strain.</title>
        <authorList>
            <person name="Liang R."/>
        </authorList>
    </citation>
    <scope>NUCLEOTIDE SEQUENCE [LARGE SCALE GENOMIC DNA]</scope>
    <source>
        <strain evidence="1 2">SJTE-3</strain>
    </source>
</reference>
<dbReference type="Proteomes" id="UP000077748">
    <property type="component" value="Chromosome"/>
</dbReference>
<evidence type="ECO:0000313" key="1">
    <source>
        <dbReference type="EMBL" id="ANI14464.1"/>
    </source>
</evidence>